<reference evidence="1 2" key="1">
    <citation type="submission" date="2015-05" db="EMBL/GenBank/DDBJ databases">
        <authorList>
            <person name="Wang D.B."/>
            <person name="Wang M."/>
        </authorList>
    </citation>
    <scope>NUCLEOTIDE SEQUENCE [LARGE SCALE GENOMIC DNA]</scope>
    <source>
        <strain evidence="1">VL1</strain>
    </source>
</reference>
<accession>A0A0G4L195</accession>
<keyword evidence="2" id="KW-1185">Reference proteome</keyword>
<organism evidence="1 2">
    <name type="scientific">Verticillium longisporum</name>
    <name type="common">Verticillium dahliae var. longisporum</name>
    <dbReference type="NCBI Taxonomy" id="100787"/>
    <lineage>
        <taxon>Eukaryota</taxon>
        <taxon>Fungi</taxon>
        <taxon>Dikarya</taxon>
        <taxon>Ascomycota</taxon>
        <taxon>Pezizomycotina</taxon>
        <taxon>Sordariomycetes</taxon>
        <taxon>Hypocreomycetidae</taxon>
        <taxon>Glomerellales</taxon>
        <taxon>Plectosphaerellaceae</taxon>
        <taxon>Verticillium</taxon>
    </lineage>
</organism>
<protein>
    <submittedName>
        <fullName evidence="1">Uncharacterized protein</fullName>
    </submittedName>
</protein>
<name>A0A0G4L195_VERLO</name>
<gene>
    <name evidence="1" type="ORF">BN1708_017399</name>
</gene>
<evidence type="ECO:0000313" key="2">
    <source>
        <dbReference type="Proteomes" id="UP000044602"/>
    </source>
</evidence>
<sequence length="126" mass="14511">MLPNESLSLGVCGVNLQTEDPDTQVTHGEMLQTQEFVLLEILQAHEIELLKPQREDIRLGLRIGWVEDPSGTEVRENMLEMDEKSACVISNDGEDFLRQLLKDNRIVQESRPLRRYVNRRHGCVDI</sequence>
<dbReference type="AlphaFoldDB" id="A0A0G4L195"/>
<dbReference type="Proteomes" id="UP000044602">
    <property type="component" value="Unassembled WGS sequence"/>
</dbReference>
<proteinExistence type="predicted"/>
<dbReference type="EMBL" id="CVQH01006646">
    <property type="protein sequence ID" value="CRK15470.1"/>
    <property type="molecule type" value="Genomic_DNA"/>
</dbReference>
<evidence type="ECO:0000313" key="1">
    <source>
        <dbReference type="EMBL" id="CRK15470.1"/>
    </source>
</evidence>